<organism evidence="7">
    <name type="scientific">marine sediment metagenome</name>
    <dbReference type="NCBI Taxonomy" id="412755"/>
    <lineage>
        <taxon>unclassified sequences</taxon>
        <taxon>metagenomes</taxon>
        <taxon>ecological metagenomes</taxon>
    </lineage>
</organism>
<protein>
    <recommendedName>
        <fullName evidence="6">Cytochrome C biogenesis protein transmembrane domain-containing protein</fullName>
    </recommendedName>
</protein>
<feature type="transmembrane region" description="Helical" evidence="5">
    <location>
        <begin position="94"/>
        <end position="118"/>
    </location>
</feature>
<keyword evidence="3 5" id="KW-1133">Transmembrane helix</keyword>
<dbReference type="GO" id="GO:0015035">
    <property type="term" value="F:protein-disulfide reductase activity"/>
    <property type="evidence" value="ECO:0007669"/>
    <property type="project" value="TreeGrafter"/>
</dbReference>
<reference evidence="7" key="1">
    <citation type="journal article" date="2014" name="Front. Microbiol.">
        <title>High frequency of phylogenetically diverse reductive dehalogenase-homologous genes in deep subseafloor sedimentary metagenomes.</title>
        <authorList>
            <person name="Kawai M."/>
            <person name="Futagami T."/>
            <person name="Toyoda A."/>
            <person name="Takaki Y."/>
            <person name="Nishi S."/>
            <person name="Hori S."/>
            <person name="Arai W."/>
            <person name="Tsubouchi T."/>
            <person name="Morono Y."/>
            <person name="Uchiyama I."/>
            <person name="Ito T."/>
            <person name="Fujiyama A."/>
            <person name="Inagaki F."/>
            <person name="Takami H."/>
        </authorList>
    </citation>
    <scope>NUCLEOTIDE SEQUENCE</scope>
    <source>
        <strain evidence="7">Expedition CK06-06</strain>
    </source>
</reference>
<evidence type="ECO:0000256" key="4">
    <source>
        <dbReference type="ARBA" id="ARBA00023136"/>
    </source>
</evidence>
<feature type="transmembrane region" description="Helical" evidence="5">
    <location>
        <begin position="139"/>
        <end position="165"/>
    </location>
</feature>
<dbReference type="Pfam" id="PF02683">
    <property type="entry name" value="DsbD_TM"/>
    <property type="match status" value="1"/>
</dbReference>
<dbReference type="EMBL" id="BARS01056510">
    <property type="protein sequence ID" value="GAG43384.1"/>
    <property type="molecule type" value="Genomic_DNA"/>
</dbReference>
<dbReference type="GO" id="GO:0017004">
    <property type="term" value="P:cytochrome complex assembly"/>
    <property type="evidence" value="ECO:0007669"/>
    <property type="project" value="InterPro"/>
</dbReference>
<name>X0XJQ5_9ZZZZ</name>
<evidence type="ECO:0000256" key="1">
    <source>
        <dbReference type="ARBA" id="ARBA00004141"/>
    </source>
</evidence>
<feature type="non-terminal residue" evidence="7">
    <location>
        <position position="1"/>
    </location>
</feature>
<sequence length="174" mass="18781">FSDKFTVFLPFSVDLVPFEANEPADVGIKIGIEAAVCSDIQCRVPDFGRLSTTVRIIPSPEGGMGEPKFVLPDLTKSVRPSAPRITGQWASYSAWFALGLAFLAGLSLNIMPCVWPVLPLIVMRIVEQAKQSKGKSVAMGLAFCLGILLFFASLAGANIVLQVFYGTVLQWGDQ</sequence>
<keyword evidence="2 5" id="KW-0812">Transmembrane</keyword>
<dbReference type="PANTHER" id="PTHR32234:SF3">
    <property type="entry name" value="SUPPRESSION OF COPPER SENSITIVITY PROTEIN"/>
    <property type="match status" value="1"/>
</dbReference>
<evidence type="ECO:0000256" key="5">
    <source>
        <dbReference type="SAM" id="Phobius"/>
    </source>
</evidence>
<accession>X0XJQ5</accession>
<dbReference type="InterPro" id="IPR003834">
    <property type="entry name" value="Cyt_c_assmbl_TM_dom"/>
</dbReference>
<evidence type="ECO:0000256" key="3">
    <source>
        <dbReference type="ARBA" id="ARBA00022989"/>
    </source>
</evidence>
<feature type="domain" description="Cytochrome C biogenesis protein transmembrane" evidence="6">
    <location>
        <begin position="95"/>
        <end position="154"/>
    </location>
</feature>
<dbReference type="GO" id="GO:0045454">
    <property type="term" value="P:cell redox homeostasis"/>
    <property type="evidence" value="ECO:0007669"/>
    <property type="project" value="TreeGrafter"/>
</dbReference>
<dbReference type="GO" id="GO:0016020">
    <property type="term" value="C:membrane"/>
    <property type="evidence" value="ECO:0007669"/>
    <property type="project" value="UniProtKB-SubCell"/>
</dbReference>
<gene>
    <name evidence="7" type="ORF">S01H1_83192</name>
</gene>
<dbReference type="AlphaFoldDB" id="X0XJQ5"/>
<feature type="non-terminal residue" evidence="7">
    <location>
        <position position="174"/>
    </location>
</feature>
<keyword evidence="4 5" id="KW-0472">Membrane</keyword>
<comment type="subcellular location">
    <subcellularLocation>
        <location evidence="1">Membrane</location>
        <topology evidence="1">Multi-pass membrane protein</topology>
    </subcellularLocation>
</comment>
<evidence type="ECO:0000259" key="6">
    <source>
        <dbReference type="Pfam" id="PF02683"/>
    </source>
</evidence>
<dbReference type="PANTHER" id="PTHR32234">
    <property type="entry name" value="THIOL:DISULFIDE INTERCHANGE PROTEIN DSBD"/>
    <property type="match status" value="1"/>
</dbReference>
<evidence type="ECO:0000313" key="7">
    <source>
        <dbReference type="EMBL" id="GAG43384.1"/>
    </source>
</evidence>
<comment type="caution">
    <text evidence="7">The sequence shown here is derived from an EMBL/GenBank/DDBJ whole genome shotgun (WGS) entry which is preliminary data.</text>
</comment>
<proteinExistence type="predicted"/>
<evidence type="ECO:0000256" key="2">
    <source>
        <dbReference type="ARBA" id="ARBA00022692"/>
    </source>
</evidence>